<evidence type="ECO:0000313" key="2">
    <source>
        <dbReference type="EMBL" id="CAG13536.1"/>
    </source>
</evidence>
<organism evidence="2">
    <name type="scientific">Tetraodon nigroviridis</name>
    <name type="common">Spotted green pufferfish</name>
    <name type="synonym">Chelonodon nigroviridis</name>
    <dbReference type="NCBI Taxonomy" id="99883"/>
    <lineage>
        <taxon>Eukaryota</taxon>
        <taxon>Metazoa</taxon>
        <taxon>Chordata</taxon>
        <taxon>Craniata</taxon>
        <taxon>Vertebrata</taxon>
        <taxon>Euteleostomi</taxon>
        <taxon>Actinopterygii</taxon>
        <taxon>Neopterygii</taxon>
        <taxon>Teleostei</taxon>
        <taxon>Neoteleostei</taxon>
        <taxon>Acanthomorphata</taxon>
        <taxon>Eupercaria</taxon>
        <taxon>Tetraodontiformes</taxon>
        <taxon>Tetradontoidea</taxon>
        <taxon>Tetraodontidae</taxon>
        <taxon>Tetraodon</taxon>
    </lineage>
</organism>
<dbReference type="AlphaFoldDB" id="Q4RDJ6"/>
<sequence length="57" mass="5779">VNAASTSSCGRPLPTASTACPSPPSWTRRSSAATEVSAAGWPPALAAGVGRQRYVQH</sequence>
<feature type="region of interest" description="Disordered" evidence="1">
    <location>
        <begin position="1"/>
        <end position="38"/>
    </location>
</feature>
<protein>
    <submittedName>
        <fullName evidence="2">(spotted green pufferfish) hypothetical protein</fullName>
    </submittedName>
</protein>
<dbReference type="KEGG" id="tng:GSTEN00037056G001"/>
<reference evidence="2" key="2">
    <citation type="submission" date="2004-02" db="EMBL/GenBank/DDBJ databases">
        <authorList>
            <consortium name="Genoscope"/>
            <consortium name="Whitehead Institute Centre for Genome Research"/>
        </authorList>
    </citation>
    <scope>NUCLEOTIDE SEQUENCE</scope>
</reference>
<evidence type="ECO:0000256" key="1">
    <source>
        <dbReference type="SAM" id="MobiDB-lite"/>
    </source>
</evidence>
<gene>
    <name evidence="2" type="ORF">GSTENG00037056001</name>
</gene>
<proteinExistence type="predicted"/>
<accession>Q4RDJ6</accession>
<feature type="non-terminal residue" evidence="2">
    <location>
        <position position="1"/>
    </location>
</feature>
<comment type="caution">
    <text evidence="2">The sequence shown here is derived from an EMBL/GenBank/DDBJ whole genome shotgun (WGS) entry which is preliminary data.</text>
</comment>
<reference evidence="2" key="1">
    <citation type="journal article" date="2004" name="Nature">
        <title>Genome duplication in the teleost fish Tetraodon nigroviridis reveals the early vertebrate proto-karyotype.</title>
        <authorList>
            <person name="Jaillon O."/>
            <person name="Aury J.-M."/>
            <person name="Brunet F."/>
            <person name="Petit J.-L."/>
            <person name="Stange-Thomann N."/>
            <person name="Mauceli E."/>
            <person name="Bouneau L."/>
            <person name="Fischer C."/>
            <person name="Ozouf-Costaz C."/>
            <person name="Bernot A."/>
            <person name="Nicaud S."/>
            <person name="Jaffe D."/>
            <person name="Fisher S."/>
            <person name="Lutfalla G."/>
            <person name="Dossat C."/>
            <person name="Segurens B."/>
            <person name="Dasilva C."/>
            <person name="Salanoubat M."/>
            <person name="Levy M."/>
            <person name="Boudet N."/>
            <person name="Castellano S."/>
            <person name="Anthouard V."/>
            <person name="Jubin C."/>
            <person name="Castelli V."/>
            <person name="Katinka M."/>
            <person name="Vacherie B."/>
            <person name="Biemont C."/>
            <person name="Skalli Z."/>
            <person name="Cattolico L."/>
            <person name="Poulain J."/>
            <person name="De Berardinis V."/>
            <person name="Cruaud C."/>
            <person name="Duprat S."/>
            <person name="Brottier P."/>
            <person name="Coutanceau J.-P."/>
            <person name="Gouzy J."/>
            <person name="Parra G."/>
            <person name="Lardier G."/>
            <person name="Chapple C."/>
            <person name="McKernan K.J."/>
            <person name="McEwan P."/>
            <person name="Bosak S."/>
            <person name="Kellis M."/>
            <person name="Volff J.-N."/>
            <person name="Guigo R."/>
            <person name="Zody M.C."/>
            <person name="Mesirov J."/>
            <person name="Lindblad-Toh K."/>
            <person name="Birren B."/>
            <person name="Nusbaum C."/>
            <person name="Kahn D."/>
            <person name="Robinson-Rechavi M."/>
            <person name="Laudet V."/>
            <person name="Schachter V."/>
            <person name="Quetier F."/>
            <person name="Saurin W."/>
            <person name="Scarpelli C."/>
            <person name="Wincker P."/>
            <person name="Lander E.S."/>
            <person name="Weissenbach J."/>
            <person name="Roest Crollius H."/>
        </authorList>
    </citation>
    <scope>NUCLEOTIDE SEQUENCE [LARGE SCALE GENOMIC DNA]</scope>
</reference>
<dbReference type="EMBL" id="CAAE01016283">
    <property type="protein sequence ID" value="CAG13536.1"/>
    <property type="molecule type" value="Genomic_DNA"/>
</dbReference>
<name>Q4RDJ6_TETNG</name>